<dbReference type="InterPro" id="IPR037049">
    <property type="entry name" value="DUF1214_C_sf"/>
</dbReference>
<evidence type="ECO:0000313" key="6">
    <source>
        <dbReference type="Proteomes" id="UP000189796"/>
    </source>
</evidence>
<sequence>MNRRTIALILGLLAGPALTVSAMAQSASPLITEEAAHAIGVDAYLYFYPLISMDITRKQSTNIEAGKELGKGPMNMFVNVPAFPPADLKVVVRINFDTLYSIAWLDLTREPQIVSVPDTDGRYYLLPMLDMWTDVFASPGWRTTGTQAGTFLLTPPGWSGAVPEGFTRINAPTPYVWIIGRTKTDGPADYDAVHKIQAGYKVTPLSGWGKAPEPVTVTIDPGVDMKTPPKIQVDTMPAAKYFAYAAELLKLHPPHITDQPIIAQMKLIGIEPGKSFDFDKLDPAVKKALESVPEAAQQLMKWKMPTLARVVNGWSMNTDTMGVYGNYYLKRAMVTQFGLGANLPEDAIYPLNLFDDTGKPLDGANKYTLHFERGATPPVNAFWSITLYDAEGFQVANVLNRFAVSSWMPFKTNADGSLDLYFQNESPGKEKEANWLPAPKGAFNLTMRLYGPKSEALTGRWSPPPVTKVQGPPSLTAQ</sequence>
<dbReference type="PANTHER" id="PTHR36509:SF2">
    <property type="entry name" value="BLL3101 PROTEIN"/>
    <property type="match status" value="1"/>
</dbReference>
<keyword evidence="2" id="KW-0732">Signal</keyword>
<organism evidence="5 6">
    <name type="scientific">Bradyrhizobium erythrophlei</name>
    <dbReference type="NCBI Taxonomy" id="1437360"/>
    <lineage>
        <taxon>Bacteria</taxon>
        <taxon>Pseudomonadati</taxon>
        <taxon>Pseudomonadota</taxon>
        <taxon>Alphaproteobacteria</taxon>
        <taxon>Hyphomicrobiales</taxon>
        <taxon>Nitrobacteraceae</taxon>
        <taxon>Bradyrhizobium</taxon>
    </lineage>
</organism>
<dbReference type="Pfam" id="PF06742">
    <property type="entry name" value="DUF1214"/>
    <property type="match status" value="1"/>
</dbReference>
<feature type="region of interest" description="Disordered" evidence="1">
    <location>
        <begin position="456"/>
        <end position="478"/>
    </location>
</feature>
<dbReference type="RefSeq" id="WP_079607326.1">
    <property type="nucleotide sequence ID" value="NZ_LT670817.1"/>
</dbReference>
<dbReference type="OrthoDB" id="9777345at2"/>
<accession>A0A1M5PM26</accession>
<feature type="chain" id="PRO_5013110310" evidence="2">
    <location>
        <begin position="23"/>
        <end position="478"/>
    </location>
</feature>
<dbReference type="PANTHER" id="PTHR36509">
    <property type="entry name" value="BLL3101 PROTEIN"/>
    <property type="match status" value="1"/>
</dbReference>
<reference evidence="5 6" key="1">
    <citation type="submission" date="2016-11" db="EMBL/GenBank/DDBJ databases">
        <authorList>
            <person name="Jaros S."/>
            <person name="Januszkiewicz K."/>
            <person name="Wedrychowicz H."/>
        </authorList>
    </citation>
    <scope>NUCLEOTIDE SEQUENCE [LARGE SCALE GENOMIC DNA]</scope>
    <source>
        <strain evidence="5 6">GAS138</strain>
    </source>
</reference>
<feature type="domain" description="DUF1214" evidence="3">
    <location>
        <begin position="347"/>
        <end position="453"/>
    </location>
</feature>
<dbReference type="InterPro" id="IPR010679">
    <property type="entry name" value="DUF1254"/>
</dbReference>
<evidence type="ECO:0000259" key="3">
    <source>
        <dbReference type="Pfam" id="PF06742"/>
    </source>
</evidence>
<dbReference type="InterPro" id="IPR010621">
    <property type="entry name" value="DUF1214"/>
</dbReference>
<dbReference type="Proteomes" id="UP000189796">
    <property type="component" value="Chromosome I"/>
</dbReference>
<protein>
    <submittedName>
        <fullName evidence="5">Uncharacterized conserved protein</fullName>
    </submittedName>
</protein>
<evidence type="ECO:0000259" key="4">
    <source>
        <dbReference type="Pfam" id="PF06863"/>
    </source>
</evidence>
<dbReference type="Pfam" id="PF06863">
    <property type="entry name" value="DUF1254"/>
    <property type="match status" value="1"/>
</dbReference>
<feature type="domain" description="DUF1254" evidence="4">
    <location>
        <begin position="74"/>
        <end position="204"/>
    </location>
</feature>
<dbReference type="Gene3D" id="2.60.120.600">
    <property type="entry name" value="Domain of unknown function DUF1214, C-terminal domain"/>
    <property type="match status" value="1"/>
</dbReference>
<name>A0A1M5PM26_9BRAD</name>
<evidence type="ECO:0000256" key="1">
    <source>
        <dbReference type="SAM" id="MobiDB-lite"/>
    </source>
</evidence>
<dbReference type="InterPro" id="IPR037050">
    <property type="entry name" value="DUF1254_sf"/>
</dbReference>
<proteinExistence type="predicted"/>
<evidence type="ECO:0000256" key="2">
    <source>
        <dbReference type="SAM" id="SignalP"/>
    </source>
</evidence>
<gene>
    <name evidence="5" type="ORF">SAMN05443248_3425</name>
</gene>
<dbReference type="SUPFAM" id="SSF160935">
    <property type="entry name" value="VPA0735-like"/>
    <property type="match status" value="1"/>
</dbReference>
<feature type="signal peptide" evidence="2">
    <location>
        <begin position="1"/>
        <end position="22"/>
    </location>
</feature>
<dbReference type="Gene3D" id="2.60.40.1610">
    <property type="entry name" value="Domain of unknown function DUF1254"/>
    <property type="match status" value="1"/>
</dbReference>
<dbReference type="AlphaFoldDB" id="A0A1M5PM26"/>
<dbReference type="EMBL" id="LT670817">
    <property type="protein sequence ID" value="SHH02766.1"/>
    <property type="molecule type" value="Genomic_DNA"/>
</dbReference>
<evidence type="ECO:0000313" key="5">
    <source>
        <dbReference type="EMBL" id="SHH02766.1"/>
    </source>
</evidence>